<keyword evidence="7" id="KW-0597">Phosphoprotein</keyword>
<dbReference type="Gene3D" id="1.10.238.10">
    <property type="entry name" value="EF-hand"/>
    <property type="match status" value="1"/>
</dbReference>
<evidence type="ECO:0000313" key="19">
    <source>
        <dbReference type="RefSeq" id="XP_017028639.1"/>
    </source>
</evidence>
<evidence type="ECO:0000256" key="8">
    <source>
        <dbReference type="ARBA" id="ARBA00022707"/>
    </source>
</evidence>
<reference evidence="19" key="1">
    <citation type="submission" date="2025-08" db="UniProtKB">
        <authorList>
            <consortium name="RefSeq"/>
        </authorList>
    </citation>
    <scope>IDENTIFICATION</scope>
    <source>
        <strain evidence="19">14028-0561.14</strain>
        <tissue evidence="19">Whole fly</tissue>
    </source>
</reference>
<gene>
    <name evidence="19" type="primary">LOC108078980</name>
</gene>
<keyword evidence="15" id="KW-0449">Lipoprotein</keyword>
<evidence type="ECO:0000259" key="17">
    <source>
        <dbReference type="PROSITE" id="PS50222"/>
    </source>
</evidence>
<dbReference type="OMA" id="YLYGHYQ"/>
<dbReference type="GO" id="GO:0005737">
    <property type="term" value="C:cytoplasm"/>
    <property type="evidence" value="ECO:0007669"/>
    <property type="project" value="UniProtKB-SubCell"/>
</dbReference>
<keyword evidence="9" id="KW-0479">Metal-binding</keyword>
<dbReference type="InterPro" id="IPR051875">
    <property type="entry name" value="Calcineurin_B_homologous"/>
</dbReference>
<keyword evidence="6" id="KW-0963">Cytoplasm</keyword>
<evidence type="ECO:0000256" key="2">
    <source>
        <dbReference type="ARBA" id="ARBA00004236"/>
    </source>
</evidence>
<evidence type="ECO:0000256" key="12">
    <source>
        <dbReference type="ARBA" id="ARBA00022927"/>
    </source>
</evidence>
<keyword evidence="10" id="KW-0677">Repeat</keyword>
<dbReference type="AlphaFoldDB" id="A0A6P4IZG5"/>
<evidence type="ECO:0000256" key="10">
    <source>
        <dbReference type="ARBA" id="ARBA00022737"/>
    </source>
</evidence>
<evidence type="ECO:0000256" key="6">
    <source>
        <dbReference type="ARBA" id="ARBA00022490"/>
    </source>
</evidence>
<sequence length="171" mass="19836">MGTTATRHLSSEELHLIQTESGFSLPRIDYLYGQYQSLDRDSEDRILRSEMLRVPPLAGHPLAERIVDVLLHPSLGFRHFVCGLAHFRRSEPLERKLKYMVSLYDEDGDGMLSMEQCQELIARLPVSPREVRVMRWRLKQLLAEKTQLDGQDFGYITRGLDLDQCLSLRFC</sequence>
<evidence type="ECO:0000256" key="5">
    <source>
        <dbReference type="ARBA" id="ARBA00022475"/>
    </source>
</evidence>
<keyword evidence="14" id="KW-0539">Nucleus</keyword>
<evidence type="ECO:0000256" key="13">
    <source>
        <dbReference type="ARBA" id="ARBA00023136"/>
    </source>
</evidence>
<evidence type="ECO:0000256" key="16">
    <source>
        <dbReference type="ARBA" id="ARBA00038164"/>
    </source>
</evidence>
<organism evidence="18 19">
    <name type="scientific">Drosophila kikkawai</name>
    <name type="common">Fruit fly</name>
    <dbReference type="NCBI Taxonomy" id="30033"/>
    <lineage>
        <taxon>Eukaryota</taxon>
        <taxon>Metazoa</taxon>
        <taxon>Ecdysozoa</taxon>
        <taxon>Arthropoda</taxon>
        <taxon>Hexapoda</taxon>
        <taxon>Insecta</taxon>
        <taxon>Pterygota</taxon>
        <taxon>Neoptera</taxon>
        <taxon>Endopterygota</taxon>
        <taxon>Diptera</taxon>
        <taxon>Brachycera</taxon>
        <taxon>Muscomorpha</taxon>
        <taxon>Ephydroidea</taxon>
        <taxon>Drosophilidae</taxon>
        <taxon>Drosophila</taxon>
        <taxon>Sophophora</taxon>
    </lineage>
</organism>
<keyword evidence="12" id="KW-0653">Protein transport</keyword>
<dbReference type="PANTHER" id="PTHR46002">
    <property type="entry name" value="EG:114D9.1 PROTEIN-RELATED"/>
    <property type="match status" value="1"/>
</dbReference>
<evidence type="ECO:0000256" key="3">
    <source>
        <dbReference type="ARBA" id="ARBA00004496"/>
    </source>
</evidence>
<dbReference type="GO" id="GO:0005509">
    <property type="term" value="F:calcium ion binding"/>
    <property type="evidence" value="ECO:0007669"/>
    <property type="project" value="InterPro"/>
</dbReference>
<keyword evidence="13" id="KW-0472">Membrane</keyword>
<evidence type="ECO:0000256" key="4">
    <source>
        <dbReference type="ARBA" id="ARBA00022448"/>
    </source>
</evidence>
<dbReference type="GO" id="GO:0005886">
    <property type="term" value="C:plasma membrane"/>
    <property type="evidence" value="ECO:0007669"/>
    <property type="project" value="UniProtKB-SubCell"/>
</dbReference>
<keyword evidence="18" id="KW-1185">Reference proteome</keyword>
<keyword evidence="5" id="KW-1003">Cell membrane</keyword>
<proteinExistence type="inferred from homology"/>
<dbReference type="GeneID" id="108078980"/>
<evidence type="ECO:0000256" key="7">
    <source>
        <dbReference type="ARBA" id="ARBA00022553"/>
    </source>
</evidence>
<dbReference type="OrthoDB" id="191686at2759"/>
<dbReference type="GO" id="GO:0005634">
    <property type="term" value="C:nucleus"/>
    <property type="evidence" value="ECO:0007669"/>
    <property type="project" value="UniProtKB-SubCell"/>
</dbReference>
<dbReference type="SUPFAM" id="SSF47473">
    <property type="entry name" value="EF-hand"/>
    <property type="match status" value="1"/>
</dbReference>
<keyword evidence="11" id="KW-0106">Calcium</keyword>
<dbReference type="GO" id="GO:0015031">
    <property type="term" value="P:protein transport"/>
    <property type="evidence" value="ECO:0007669"/>
    <property type="project" value="UniProtKB-KW"/>
</dbReference>
<comment type="similarity">
    <text evidence="16">Belongs to the calcineurin regulatory subunit family. CHP subfamily.</text>
</comment>
<protein>
    <submittedName>
        <fullName evidence="19">Calcineurin B homologous protein 1-like</fullName>
    </submittedName>
</protein>
<keyword evidence="8" id="KW-0519">Myristate</keyword>
<evidence type="ECO:0000256" key="11">
    <source>
        <dbReference type="ARBA" id="ARBA00022837"/>
    </source>
</evidence>
<keyword evidence="4" id="KW-0813">Transport</keyword>
<dbReference type="RefSeq" id="XP_017028639.1">
    <property type="nucleotide sequence ID" value="XM_017173150.1"/>
</dbReference>
<evidence type="ECO:0000256" key="1">
    <source>
        <dbReference type="ARBA" id="ARBA00004123"/>
    </source>
</evidence>
<dbReference type="PROSITE" id="PS50222">
    <property type="entry name" value="EF_HAND_2"/>
    <property type="match status" value="1"/>
</dbReference>
<evidence type="ECO:0000256" key="9">
    <source>
        <dbReference type="ARBA" id="ARBA00022723"/>
    </source>
</evidence>
<evidence type="ECO:0000256" key="14">
    <source>
        <dbReference type="ARBA" id="ARBA00023242"/>
    </source>
</evidence>
<feature type="domain" description="EF-hand" evidence="17">
    <location>
        <begin position="92"/>
        <end position="127"/>
    </location>
</feature>
<dbReference type="InterPro" id="IPR011992">
    <property type="entry name" value="EF-hand-dom_pair"/>
</dbReference>
<dbReference type="Proteomes" id="UP001652661">
    <property type="component" value="Chromosome X"/>
</dbReference>
<evidence type="ECO:0000256" key="15">
    <source>
        <dbReference type="ARBA" id="ARBA00023288"/>
    </source>
</evidence>
<dbReference type="InterPro" id="IPR002048">
    <property type="entry name" value="EF_hand_dom"/>
</dbReference>
<comment type="subcellular location">
    <subcellularLocation>
        <location evidence="2">Cell membrane</location>
    </subcellularLocation>
    <subcellularLocation>
        <location evidence="3">Cytoplasm</location>
    </subcellularLocation>
    <subcellularLocation>
        <location evidence="1">Nucleus</location>
    </subcellularLocation>
</comment>
<name>A0A6P4IZG5_DROKI</name>
<evidence type="ECO:0000313" key="18">
    <source>
        <dbReference type="Proteomes" id="UP001652661"/>
    </source>
</evidence>
<accession>A0A6P4IZG5</accession>